<evidence type="ECO:0000256" key="1">
    <source>
        <dbReference type="ARBA" id="ARBA00008686"/>
    </source>
</evidence>
<dbReference type="InParanoid" id="A0A2J7PUN4"/>
<sequence length="265" mass="30053">MFDSLRDKFQTVQEGITASFRGLSVGESPQRLQVSSSAVNYNAGADVLHKYQSQWSELHKLTEENAVKAQEVDNAIGCLHQKFEKQWSDVSHMASTLAAVPQLLTSVQQLMEQIGALQGLFEDVEGALFQLEDMVETQELQERQLDHRFQFALYKEKKLSELEAVRVSLASEHADKVVQHELRQQKLLRERQDAFGQAFQQDVQEFKLSGSLPKMENIGVARGPALEEVTLEPADPEELDKFLNDDSSEQKSRRDSCLNMENPMN</sequence>
<name>A0A2J7PUN4_9NEOP</name>
<dbReference type="PANTHER" id="PTHR16294">
    <property type="entry name" value="DYSTROBREVIN BINDING PROTEIN 1 DYSBINDIN"/>
    <property type="match status" value="1"/>
</dbReference>
<comment type="caution">
    <text evidence="3">The sequence shown here is derived from an EMBL/GenBank/DDBJ whole genome shotgun (WGS) entry which is preliminary data.</text>
</comment>
<evidence type="ECO:0000313" key="4">
    <source>
        <dbReference type="Proteomes" id="UP000235965"/>
    </source>
</evidence>
<proteinExistence type="inferred from homology"/>
<gene>
    <name evidence="3" type="ORF">B7P43_G05808</name>
</gene>
<dbReference type="InterPro" id="IPR007531">
    <property type="entry name" value="Dysbindin"/>
</dbReference>
<dbReference type="GO" id="GO:0005737">
    <property type="term" value="C:cytoplasm"/>
    <property type="evidence" value="ECO:0007669"/>
    <property type="project" value="InterPro"/>
</dbReference>
<keyword evidence="4" id="KW-1185">Reference proteome</keyword>
<feature type="compositionally biased region" description="Basic and acidic residues" evidence="2">
    <location>
        <begin position="239"/>
        <end position="256"/>
    </location>
</feature>
<dbReference type="STRING" id="105785.A0A2J7PUN4"/>
<evidence type="ECO:0008006" key="5">
    <source>
        <dbReference type="Google" id="ProtNLM"/>
    </source>
</evidence>
<dbReference type="EMBL" id="NEVH01021194">
    <property type="protein sequence ID" value="PNF20034.1"/>
    <property type="molecule type" value="Genomic_DNA"/>
</dbReference>
<organism evidence="3 4">
    <name type="scientific">Cryptotermes secundus</name>
    <dbReference type="NCBI Taxonomy" id="105785"/>
    <lineage>
        <taxon>Eukaryota</taxon>
        <taxon>Metazoa</taxon>
        <taxon>Ecdysozoa</taxon>
        <taxon>Arthropoda</taxon>
        <taxon>Hexapoda</taxon>
        <taxon>Insecta</taxon>
        <taxon>Pterygota</taxon>
        <taxon>Neoptera</taxon>
        <taxon>Polyneoptera</taxon>
        <taxon>Dictyoptera</taxon>
        <taxon>Blattodea</taxon>
        <taxon>Blattoidea</taxon>
        <taxon>Termitoidae</taxon>
        <taxon>Kalotermitidae</taxon>
        <taxon>Cryptotermitinae</taxon>
        <taxon>Cryptotermes</taxon>
    </lineage>
</organism>
<dbReference type="Proteomes" id="UP000235965">
    <property type="component" value="Unassembled WGS sequence"/>
</dbReference>
<evidence type="ECO:0000313" key="3">
    <source>
        <dbReference type="EMBL" id="PNF20034.1"/>
    </source>
</evidence>
<comment type="similarity">
    <text evidence="1">Belongs to the dysbindin family.</text>
</comment>
<dbReference type="OrthoDB" id="2445127at2759"/>
<accession>A0A2J7PUN4</accession>
<feature type="region of interest" description="Disordered" evidence="2">
    <location>
        <begin position="231"/>
        <end position="265"/>
    </location>
</feature>
<dbReference type="FunCoup" id="A0A2J7PUN4">
    <property type="interactions" value="25"/>
</dbReference>
<protein>
    <recommendedName>
        <fullName evidence="5">Dysbindin</fullName>
    </recommendedName>
</protein>
<evidence type="ECO:0000256" key="2">
    <source>
        <dbReference type="SAM" id="MobiDB-lite"/>
    </source>
</evidence>
<dbReference type="PANTHER" id="PTHR16294:SF6">
    <property type="entry name" value="DYNAMIN N-TERMINAL DOMAIN-CONTAINING PROTEIN"/>
    <property type="match status" value="1"/>
</dbReference>
<dbReference type="AlphaFoldDB" id="A0A2J7PUN4"/>
<reference evidence="3 4" key="1">
    <citation type="submission" date="2017-12" db="EMBL/GenBank/DDBJ databases">
        <title>Hemimetabolous genomes reveal molecular basis of termite eusociality.</title>
        <authorList>
            <person name="Harrison M.C."/>
            <person name="Jongepier E."/>
            <person name="Robertson H.M."/>
            <person name="Arning N."/>
            <person name="Bitard-Feildel T."/>
            <person name="Chao H."/>
            <person name="Childers C.P."/>
            <person name="Dinh H."/>
            <person name="Doddapaneni H."/>
            <person name="Dugan S."/>
            <person name="Gowin J."/>
            <person name="Greiner C."/>
            <person name="Han Y."/>
            <person name="Hu H."/>
            <person name="Hughes D.S.T."/>
            <person name="Huylmans A.-K."/>
            <person name="Kemena C."/>
            <person name="Kremer L.P.M."/>
            <person name="Lee S.L."/>
            <person name="Lopez-Ezquerra A."/>
            <person name="Mallet L."/>
            <person name="Monroy-Kuhn J.M."/>
            <person name="Moser A."/>
            <person name="Murali S.C."/>
            <person name="Muzny D.M."/>
            <person name="Otani S."/>
            <person name="Piulachs M.-D."/>
            <person name="Poelchau M."/>
            <person name="Qu J."/>
            <person name="Schaub F."/>
            <person name="Wada-Katsumata A."/>
            <person name="Worley K.C."/>
            <person name="Xie Q."/>
            <person name="Ylla G."/>
            <person name="Poulsen M."/>
            <person name="Gibbs R.A."/>
            <person name="Schal C."/>
            <person name="Richards S."/>
            <person name="Belles X."/>
            <person name="Korb J."/>
            <person name="Bornberg-Bauer E."/>
        </authorList>
    </citation>
    <scope>NUCLEOTIDE SEQUENCE [LARGE SCALE GENOMIC DNA]</scope>
    <source>
        <tissue evidence="3">Whole body</tissue>
    </source>
</reference>